<dbReference type="AlphaFoldDB" id="A0A5B7EFY1"/>
<feature type="compositionally biased region" description="Basic and acidic residues" evidence="1">
    <location>
        <begin position="138"/>
        <end position="149"/>
    </location>
</feature>
<evidence type="ECO:0000256" key="1">
    <source>
        <dbReference type="SAM" id="MobiDB-lite"/>
    </source>
</evidence>
<protein>
    <submittedName>
        <fullName evidence="2">Uncharacterized protein</fullName>
    </submittedName>
</protein>
<organism evidence="2 3">
    <name type="scientific">Portunus trituberculatus</name>
    <name type="common">Swimming crab</name>
    <name type="synonym">Neptunus trituberculatus</name>
    <dbReference type="NCBI Taxonomy" id="210409"/>
    <lineage>
        <taxon>Eukaryota</taxon>
        <taxon>Metazoa</taxon>
        <taxon>Ecdysozoa</taxon>
        <taxon>Arthropoda</taxon>
        <taxon>Crustacea</taxon>
        <taxon>Multicrustacea</taxon>
        <taxon>Malacostraca</taxon>
        <taxon>Eumalacostraca</taxon>
        <taxon>Eucarida</taxon>
        <taxon>Decapoda</taxon>
        <taxon>Pleocyemata</taxon>
        <taxon>Brachyura</taxon>
        <taxon>Eubrachyura</taxon>
        <taxon>Portunoidea</taxon>
        <taxon>Portunidae</taxon>
        <taxon>Portuninae</taxon>
        <taxon>Portunus</taxon>
    </lineage>
</organism>
<sequence length="263" mass="28985">MWVSPGRRASGDTPTSTPDVPNLLSELHRPVHPESIKRRPGGLRCARRLSLESRISYFGRSFLWRFYLTVVVKESRKEAKNAAPALTNSPEGRLTIGLGRAGPPSFWPSRGSLRRSVCLVSKIHSVINKRRSFCRRQRQAEKEKTETTHHNGLPNTQALRVPLSIHFTYSSPPFSQTSICSSVSPRVTVLHVASQEDEDPPPPTRSPGSAIRHSVTGKVTPCFLPARSTVSGVGGTGKGDDDDNDDENDDGRGEGEVIMKERK</sequence>
<feature type="region of interest" description="Disordered" evidence="1">
    <location>
        <begin position="1"/>
        <end position="25"/>
    </location>
</feature>
<dbReference type="EMBL" id="VSRR010002531">
    <property type="protein sequence ID" value="MPC31933.1"/>
    <property type="molecule type" value="Genomic_DNA"/>
</dbReference>
<feature type="compositionally biased region" description="Basic and acidic residues" evidence="1">
    <location>
        <begin position="250"/>
        <end position="263"/>
    </location>
</feature>
<dbReference type="Proteomes" id="UP000324222">
    <property type="component" value="Unassembled WGS sequence"/>
</dbReference>
<gene>
    <name evidence="2" type="ORF">E2C01_025233</name>
</gene>
<comment type="caution">
    <text evidence="2">The sequence shown here is derived from an EMBL/GenBank/DDBJ whole genome shotgun (WGS) entry which is preliminary data.</text>
</comment>
<feature type="compositionally biased region" description="Acidic residues" evidence="1">
    <location>
        <begin position="240"/>
        <end position="249"/>
    </location>
</feature>
<name>A0A5B7EFY1_PORTR</name>
<proteinExistence type="predicted"/>
<keyword evidence="3" id="KW-1185">Reference proteome</keyword>
<reference evidence="2 3" key="1">
    <citation type="submission" date="2019-05" db="EMBL/GenBank/DDBJ databases">
        <title>Another draft genome of Portunus trituberculatus and its Hox gene families provides insights of decapod evolution.</title>
        <authorList>
            <person name="Jeong J.-H."/>
            <person name="Song I."/>
            <person name="Kim S."/>
            <person name="Choi T."/>
            <person name="Kim D."/>
            <person name="Ryu S."/>
            <person name="Kim W."/>
        </authorList>
    </citation>
    <scope>NUCLEOTIDE SEQUENCE [LARGE SCALE GENOMIC DNA]</scope>
    <source>
        <tissue evidence="2">Muscle</tissue>
    </source>
</reference>
<evidence type="ECO:0000313" key="2">
    <source>
        <dbReference type="EMBL" id="MPC31933.1"/>
    </source>
</evidence>
<accession>A0A5B7EFY1</accession>
<feature type="region of interest" description="Disordered" evidence="1">
    <location>
        <begin position="135"/>
        <end position="157"/>
    </location>
</feature>
<evidence type="ECO:0000313" key="3">
    <source>
        <dbReference type="Proteomes" id="UP000324222"/>
    </source>
</evidence>
<feature type="region of interest" description="Disordered" evidence="1">
    <location>
        <begin position="192"/>
        <end position="263"/>
    </location>
</feature>